<accession>A0A139IB63</accession>
<dbReference type="Proteomes" id="UP000073492">
    <property type="component" value="Unassembled WGS sequence"/>
</dbReference>
<evidence type="ECO:0000313" key="2">
    <source>
        <dbReference type="EMBL" id="KXT12017.1"/>
    </source>
</evidence>
<name>A0A139IB63_9PEZI</name>
<evidence type="ECO:0000313" key="3">
    <source>
        <dbReference type="Proteomes" id="UP000073492"/>
    </source>
</evidence>
<feature type="region of interest" description="Disordered" evidence="1">
    <location>
        <begin position="1"/>
        <end position="26"/>
    </location>
</feature>
<dbReference type="AlphaFoldDB" id="A0A139IB63"/>
<reference evidence="2 3" key="1">
    <citation type="submission" date="2015-07" db="EMBL/GenBank/DDBJ databases">
        <title>Comparative genomics of the Sigatoka disease complex on banana suggests a link between parallel evolutionary changes in Pseudocercospora fijiensis and Pseudocercospora eumusae and increased virulence on the banana host.</title>
        <authorList>
            <person name="Chang T.-C."/>
            <person name="Salvucci A."/>
            <person name="Crous P.W."/>
            <person name="Stergiopoulos I."/>
        </authorList>
    </citation>
    <scope>NUCLEOTIDE SEQUENCE [LARGE SCALE GENOMIC DNA]</scope>
    <source>
        <strain evidence="2 3">CBS 116634</strain>
    </source>
</reference>
<gene>
    <name evidence="2" type="ORF">AC579_4662</name>
</gene>
<organism evidence="2 3">
    <name type="scientific">Pseudocercospora musae</name>
    <dbReference type="NCBI Taxonomy" id="113226"/>
    <lineage>
        <taxon>Eukaryota</taxon>
        <taxon>Fungi</taxon>
        <taxon>Dikarya</taxon>
        <taxon>Ascomycota</taxon>
        <taxon>Pezizomycotina</taxon>
        <taxon>Dothideomycetes</taxon>
        <taxon>Dothideomycetidae</taxon>
        <taxon>Mycosphaerellales</taxon>
        <taxon>Mycosphaerellaceae</taxon>
        <taxon>Pseudocercospora</taxon>
    </lineage>
</organism>
<proteinExistence type="predicted"/>
<evidence type="ECO:0000256" key="1">
    <source>
        <dbReference type="SAM" id="MobiDB-lite"/>
    </source>
</evidence>
<dbReference type="EMBL" id="LFZO01000169">
    <property type="protein sequence ID" value="KXT12017.1"/>
    <property type="molecule type" value="Genomic_DNA"/>
</dbReference>
<protein>
    <submittedName>
        <fullName evidence="2">Uncharacterized protein</fullName>
    </submittedName>
</protein>
<sequence>MPPVGGAEERRGSGATANEGRADGGHIQYPSMYNTIRSDIIVGAHTRACQPQLRLEMFLVSIIIIIIAAVSG</sequence>
<keyword evidence="3" id="KW-1185">Reference proteome</keyword>
<comment type="caution">
    <text evidence="2">The sequence shown here is derived from an EMBL/GenBank/DDBJ whole genome shotgun (WGS) entry which is preliminary data.</text>
</comment>